<dbReference type="Pfam" id="PF13306">
    <property type="entry name" value="LRR_5"/>
    <property type="match status" value="4"/>
</dbReference>
<dbReference type="PANTHER" id="PTHR45661">
    <property type="entry name" value="SURFACE ANTIGEN"/>
    <property type="match status" value="1"/>
</dbReference>
<dbReference type="NCBIfam" id="TIGR04183">
    <property type="entry name" value="Por_Secre_tail"/>
    <property type="match status" value="1"/>
</dbReference>
<dbReference type="Pfam" id="PF09479">
    <property type="entry name" value="Flg_new"/>
    <property type="match status" value="1"/>
</dbReference>
<dbReference type="Proteomes" id="UP000605676">
    <property type="component" value="Unassembled WGS sequence"/>
</dbReference>
<dbReference type="InterPro" id="IPR053139">
    <property type="entry name" value="Surface_bspA-like"/>
</dbReference>
<evidence type="ECO:0000313" key="4">
    <source>
        <dbReference type="Proteomes" id="UP000605676"/>
    </source>
</evidence>
<proteinExistence type="predicted"/>
<dbReference type="InterPro" id="IPR026444">
    <property type="entry name" value="Secre_tail"/>
</dbReference>
<name>A0ABS1HR30_9BACT</name>
<keyword evidence="4" id="KW-1185">Reference proteome</keyword>
<gene>
    <name evidence="3" type="ORF">JIV24_21960</name>
</gene>
<dbReference type="NCBIfam" id="TIGR02543">
    <property type="entry name" value="List_Bact_rpt"/>
    <property type="match status" value="1"/>
</dbReference>
<dbReference type="InterPro" id="IPR042229">
    <property type="entry name" value="Listeria/Bacterioides_rpt_sf"/>
</dbReference>
<sequence>MLQSGPVFKAVKNRNYAFANNNITSITLPAGLETIGEDAFNDNMLKNIHLPEGLTSIGSSAFMHNNLRTLEIPASVNSIGHLAFGVNPNLCSFSYNGELNLSDNIFANCPIGQCDLDFTYMLNNDLSINYAVIRDYRGDAVDVVIPDGVTTIMSRAFSSKGIKSVEFPESLTKIYDGAFEYNELTEVILPENLLSIGNYAFRNNNIQSIQLPEGLTTIGDMTFESNKLSYVNIPETVSDIGDYAFVNNPDLCSYDYTGTFALRNKHFENCPIGHCDSDFIYLLSYYDIEPDYTYIVGYRGSEKEISIPEGVTKIGSSAFRWKGLTNVNFPNTIQSINSSAFSDNELIHVNLPEHMYHVGDYAFKNNYNLCSYFNNGRASISEFVFANCPIGHCDSDFIFQLNNNLSVNYTKLSGYRGTMQSINIPKGVVEIGREALFSKSLSEVILPDELQEILYDAFRSNHIKNIVLPPSVIYIQGRAFEDNLLTNIVIPDNVSYLETRAFDYNPINSMTFENAVDFQGMRLPLLKGYTCYGWYENPDFTGEPVNYVSALTAGEVTYWVKRQLIEYAIDYKNTEAHEVINHPTSYNIESNAIAIDEPLPRDGYTFAGWYTDAQLTAPANLPAIPNGSVGDKTFYAAWEQATSMNHLGEEKIGVYPNPATDFIYITTDYEQVQFSLLDVMGKQRIKKTITNNSSVNLKGICEPGMYIVQIYVPETKQYFTKKLIVE</sequence>
<dbReference type="Gene3D" id="2.60.40.4270">
    <property type="entry name" value="Listeria-Bacteroides repeat domain"/>
    <property type="match status" value="1"/>
</dbReference>
<reference evidence="3 4" key="1">
    <citation type="submission" date="2021-01" db="EMBL/GenBank/DDBJ databases">
        <title>Carboxyliciviraga sp.nov., isolated from coastal sediments.</title>
        <authorList>
            <person name="Lu D."/>
            <person name="Zhang T."/>
        </authorList>
    </citation>
    <scope>NUCLEOTIDE SEQUENCE [LARGE SCALE GENOMIC DNA]</scope>
    <source>
        <strain evidence="3 4">N1Y132</strain>
    </source>
</reference>
<comment type="caution">
    <text evidence="3">The sequence shown here is derived from an EMBL/GenBank/DDBJ whole genome shotgun (WGS) entry which is preliminary data.</text>
</comment>
<dbReference type="Pfam" id="PF18962">
    <property type="entry name" value="Por_Secre_tail"/>
    <property type="match status" value="1"/>
</dbReference>
<dbReference type="InterPro" id="IPR013378">
    <property type="entry name" value="InlB-like_B-rpt"/>
</dbReference>
<feature type="domain" description="Secretion system C-terminal sorting" evidence="2">
    <location>
        <begin position="654"/>
        <end position="725"/>
    </location>
</feature>
<protein>
    <submittedName>
        <fullName evidence="3">Leucine-rich repeat protein</fullName>
    </submittedName>
</protein>
<dbReference type="InterPro" id="IPR026906">
    <property type="entry name" value="LRR_5"/>
</dbReference>
<evidence type="ECO:0000259" key="2">
    <source>
        <dbReference type="Pfam" id="PF18962"/>
    </source>
</evidence>
<evidence type="ECO:0000256" key="1">
    <source>
        <dbReference type="ARBA" id="ARBA00004196"/>
    </source>
</evidence>
<dbReference type="RefSeq" id="WP_200467229.1">
    <property type="nucleotide sequence ID" value="NZ_JAENRR010000123.1"/>
</dbReference>
<comment type="subcellular location">
    <subcellularLocation>
        <location evidence="1">Cell envelope</location>
    </subcellularLocation>
</comment>
<organism evidence="3 4">
    <name type="scientific">Carboxylicivirga marina</name>
    <dbReference type="NCBI Taxonomy" id="2800988"/>
    <lineage>
        <taxon>Bacteria</taxon>
        <taxon>Pseudomonadati</taxon>
        <taxon>Bacteroidota</taxon>
        <taxon>Bacteroidia</taxon>
        <taxon>Marinilabiliales</taxon>
        <taxon>Marinilabiliaceae</taxon>
        <taxon>Carboxylicivirga</taxon>
    </lineage>
</organism>
<dbReference type="InterPro" id="IPR032675">
    <property type="entry name" value="LRR_dom_sf"/>
</dbReference>
<dbReference type="EMBL" id="JAENRR010000123">
    <property type="protein sequence ID" value="MBK3520012.1"/>
    <property type="molecule type" value="Genomic_DNA"/>
</dbReference>
<dbReference type="PANTHER" id="PTHR45661:SF3">
    <property type="entry name" value="IG-LIKE DOMAIN-CONTAINING PROTEIN"/>
    <property type="match status" value="1"/>
</dbReference>
<accession>A0ABS1HR30</accession>
<dbReference type="Gene3D" id="3.80.10.10">
    <property type="entry name" value="Ribonuclease Inhibitor"/>
    <property type="match status" value="5"/>
</dbReference>
<evidence type="ECO:0000313" key="3">
    <source>
        <dbReference type="EMBL" id="MBK3520012.1"/>
    </source>
</evidence>